<feature type="signal peptide" evidence="1">
    <location>
        <begin position="1"/>
        <end position="27"/>
    </location>
</feature>
<evidence type="ECO:0000313" key="3">
    <source>
        <dbReference type="Proteomes" id="UP001237592"/>
    </source>
</evidence>
<protein>
    <submittedName>
        <fullName evidence="2">Uncharacterized protein</fullName>
    </submittedName>
</protein>
<dbReference type="Proteomes" id="UP001237592">
    <property type="component" value="Unassembled WGS sequence"/>
</dbReference>
<dbReference type="EMBL" id="JAVFKP010000005">
    <property type="protein sequence ID" value="MDQ4628229.1"/>
    <property type="molecule type" value="Genomic_DNA"/>
</dbReference>
<feature type="chain" id="PRO_5045215358" evidence="1">
    <location>
        <begin position="28"/>
        <end position="169"/>
    </location>
</feature>
<comment type="caution">
    <text evidence="2">The sequence shown here is derived from an EMBL/GenBank/DDBJ whole genome shotgun (WGS) entry which is preliminary data.</text>
</comment>
<reference evidence="2 3" key="1">
    <citation type="submission" date="2023-08" db="EMBL/GenBank/DDBJ databases">
        <title>Draft genome sequence of Janthinobacterium lividum.</title>
        <authorList>
            <person name="Chun B.H."/>
            <person name="Lee Y."/>
        </authorList>
    </citation>
    <scope>NUCLEOTIDE SEQUENCE [LARGE SCALE GENOMIC DNA]</scope>
    <source>
        <strain evidence="2 3">AMJK</strain>
    </source>
</reference>
<evidence type="ECO:0000256" key="1">
    <source>
        <dbReference type="SAM" id="SignalP"/>
    </source>
</evidence>
<evidence type="ECO:0000313" key="2">
    <source>
        <dbReference type="EMBL" id="MDQ4628229.1"/>
    </source>
</evidence>
<name>A0ABU0XXD0_9BURK</name>
<gene>
    <name evidence="2" type="ORF">RB624_20285</name>
</gene>
<keyword evidence="1" id="KW-0732">Signal</keyword>
<keyword evidence="3" id="KW-1185">Reference proteome</keyword>
<sequence length="169" mass="18411">MYKGHALKTCRTVTLLAVLCFSATAQAQSQAQRDTEYLQEFVVPLAKLQLERQGHFLPLGAALKQADKFVLMPASTAAMSLLPADIIKLIQEALVQGAVDGEYKTTALVYDATVPLPSSGKQSDAIAVALDHRDGYSIITFLPYELRGKKVHMGTPFTRQGTATVFKQQ</sequence>
<proteinExistence type="predicted"/>
<organism evidence="2 3">
    <name type="scientific">Janthinobacterium lividum</name>
    <dbReference type="NCBI Taxonomy" id="29581"/>
    <lineage>
        <taxon>Bacteria</taxon>
        <taxon>Pseudomonadati</taxon>
        <taxon>Pseudomonadota</taxon>
        <taxon>Betaproteobacteria</taxon>
        <taxon>Burkholderiales</taxon>
        <taxon>Oxalobacteraceae</taxon>
        <taxon>Janthinobacterium</taxon>
    </lineage>
</organism>
<accession>A0ABU0XXD0</accession>
<dbReference type="RefSeq" id="WP_307779988.1">
    <property type="nucleotide sequence ID" value="NZ_JAVFKP010000005.1"/>
</dbReference>